<accession>A0ABZ0PP29</accession>
<evidence type="ECO:0000313" key="1">
    <source>
        <dbReference type="EMBL" id="WPB87132.1"/>
    </source>
</evidence>
<reference evidence="1 2" key="1">
    <citation type="submission" date="2023-11" db="EMBL/GenBank/DDBJ databases">
        <title>Arctic aerobic anoxygenic photoheterotroph Sediminicoccus rosea KRV36 adapts its photosynthesis to long days of polar summer.</title>
        <authorList>
            <person name="Tomasch J."/>
            <person name="Kopejtka K."/>
            <person name="Bily T."/>
            <person name="Gardiner A.T."/>
            <person name="Gardian Z."/>
            <person name="Shivaramu S."/>
            <person name="Koblizek M."/>
            <person name="Engelhardt F."/>
            <person name="Kaftan D."/>
        </authorList>
    </citation>
    <scope>NUCLEOTIDE SEQUENCE [LARGE SCALE GENOMIC DNA]</scope>
    <source>
        <strain evidence="1 2">R-30</strain>
    </source>
</reference>
<dbReference type="InterPro" id="IPR021710">
    <property type="entry name" value="DUF3293"/>
</dbReference>
<organism evidence="1 2">
    <name type="scientific">Sediminicoccus rosea</name>
    <dbReference type="NCBI Taxonomy" id="1225128"/>
    <lineage>
        <taxon>Bacteria</taxon>
        <taxon>Pseudomonadati</taxon>
        <taxon>Pseudomonadota</taxon>
        <taxon>Alphaproteobacteria</taxon>
        <taxon>Acetobacterales</taxon>
        <taxon>Roseomonadaceae</taxon>
        <taxon>Sediminicoccus</taxon>
    </lineage>
</organism>
<proteinExistence type="predicted"/>
<gene>
    <name evidence="1" type="ORF">R9Z33_09690</name>
</gene>
<sequence>MTRAEAYRRTQYRAGEVVVRVGRRSATADRWMARHGAREAGFITAWNPMSRRMPPAWNAAAQARLRRDLRGAGREEGEGALGAWHEAMLLVALPKRVLARLARRHRQAAVVWLRRGRPARLLDTRPG</sequence>
<protein>
    <submittedName>
        <fullName evidence="1">DUF3293 domain-containing protein</fullName>
    </submittedName>
</protein>
<dbReference type="Proteomes" id="UP001305521">
    <property type="component" value="Chromosome"/>
</dbReference>
<dbReference type="Pfam" id="PF11697">
    <property type="entry name" value="DUF3293"/>
    <property type="match status" value="1"/>
</dbReference>
<name>A0ABZ0PP29_9PROT</name>
<dbReference type="RefSeq" id="WP_318651089.1">
    <property type="nucleotide sequence ID" value="NZ_CP137852.1"/>
</dbReference>
<evidence type="ECO:0000313" key="2">
    <source>
        <dbReference type="Proteomes" id="UP001305521"/>
    </source>
</evidence>
<dbReference type="EMBL" id="CP137852">
    <property type="protein sequence ID" value="WPB87132.1"/>
    <property type="molecule type" value="Genomic_DNA"/>
</dbReference>
<keyword evidence="2" id="KW-1185">Reference proteome</keyword>